<proteinExistence type="predicted"/>
<protein>
    <submittedName>
        <fullName evidence="1">Uncharacterized protein</fullName>
    </submittedName>
</protein>
<comment type="caution">
    <text evidence="1">The sequence shown here is derived from an EMBL/GenBank/DDBJ whole genome shotgun (WGS) entry which is preliminary data.</text>
</comment>
<organism evidence="1">
    <name type="scientific">marine sediment metagenome</name>
    <dbReference type="NCBI Taxonomy" id="412755"/>
    <lineage>
        <taxon>unclassified sequences</taxon>
        <taxon>metagenomes</taxon>
        <taxon>ecological metagenomes</taxon>
    </lineage>
</organism>
<name>A0A0F9QP52_9ZZZZ</name>
<reference evidence="1" key="1">
    <citation type="journal article" date="2015" name="Nature">
        <title>Complex archaea that bridge the gap between prokaryotes and eukaryotes.</title>
        <authorList>
            <person name="Spang A."/>
            <person name="Saw J.H."/>
            <person name="Jorgensen S.L."/>
            <person name="Zaremba-Niedzwiedzka K."/>
            <person name="Martijn J."/>
            <person name="Lind A.E."/>
            <person name="van Eijk R."/>
            <person name="Schleper C."/>
            <person name="Guy L."/>
            <person name="Ettema T.J."/>
        </authorList>
    </citation>
    <scope>NUCLEOTIDE SEQUENCE</scope>
</reference>
<evidence type="ECO:0000313" key="1">
    <source>
        <dbReference type="EMBL" id="KKN38767.1"/>
    </source>
</evidence>
<gene>
    <name evidence="1" type="ORF">LCGC14_0750300</name>
</gene>
<accession>A0A0F9QP52</accession>
<dbReference type="AlphaFoldDB" id="A0A0F9QP52"/>
<dbReference type="EMBL" id="LAZR01001805">
    <property type="protein sequence ID" value="KKN38767.1"/>
    <property type="molecule type" value="Genomic_DNA"/>
</dbReference>
<sequence>MEIPRQPLRMVRGDTVVMRLTVVDEKGELQNLTGSTIHFRIKKSVASSRIEVLKSSADASEIDLLPQSGDTFAQADIFLDPADTAGLDPGKHFYDVWVEDLPGVADDNVLIRPSPIFIERAVTELSIPAPPPPGPPGPSLIGIYTRGHKETIAVGSATTETSLGIVAFPGSVLAVSALLGEAVTAGSVTVNVKVAGIVVLSIVLDLTNPLKLSSPQAFGVDTFAVDDEIAVEVITAGYDNAGSIPSGLTVNVYLGT</sequence>